<evidence type="ECO:0000259" key="4">
    <source>
        <dbReference type="Pfam" id="PF00205"/>
    </source>
</evidence>
<dbReference type="GO" id="GO:0003984">
    <property type="term" value="F:acetolactate synthase activity"/>
    <property type="evidence" value="ECO:0007669"/>
    <property type="project" value="TreeGrafter"/>
</dbReference>
<dbReference type="OrthoDB" id="4494979at2"/>
<dbReference type="Gene3D" id="3.40.50.1220">
    <property type="entry name" value="TPP-binding domain"/>
    <property type="match status" value="1"/>
</dbReference>
<dbReference type="RefSeq" id="WP_145055882.1">
    <property type="nucleotide sequence ID" value="NZ_CP036433.1"/>
</dbReference>
<dbReference type="EMBL" id="CP036433">
    <property type="protein sequence ID" value="QDU97086.1"/>
    <property type="molecule type" value="Genomic_DNA"/>
</dbReference>
<evidence type="ECO:0000259" key="6">
    <source>
        <dbReference type="Pfam" id="PF02776"/>
    </source>
</evidence>
<dbReference type="InterPro" id="IPR012001">
    <property type="entry name" value="Thiamin_PyroP_enz_TPP-bd_dom"/>
</dbReference>
<dbReference type="InterPro" id="IPR029035">
    <property type="entry name" value="DHS-like_NAD/FAD-binding_dom"/>
</dbReference>
<dbReference type="GO" id="GO:0030976">
    <property type="term" value="F:thiamine pyrophosphate binding"/>
    <property type="evidence" value="ECO:0007669"/>
    <property type="project" value="InterPro"/>
</dbReference>
<gene>
    <name evidence="7" type="primary">mdlC</name>
    <name evidence="7" type="ORF">Pla8534_49120</name>
</gene>
<dbReference type="Proteomes" id="UP000317648">
    <property type="component" value="Chromosome"/>
</dbReference>
<dbReference type="SUPFAM" id="SSF52518">
    <property type="entry name" value="Thiamin diphosphate-binding fold (THDP-binding)"/>
    <property type="match status" value="2"/>
</dbReference>
<dbReference type="InterPro" id="IPR011766">
    <property type="entry name" value="TPP_enzyme_TPP-bd"/>
</dbReference>
<evidence type="ECO:0000256" key="2">
    <source>
        <dbReference type="ARBA" id="ARBA00023052"/>
    </source>
</evidence>
<dbReference type="Pfam" id="PF00205">
    <property type="entry name" value="TPP_enzyme_M"/>
    <property type="match status" value="1"/>
</dbReference>
<evidence type="ECO:0000256" key="3">
    <source>
        <dbReference type="RuleBase" id="RU362132"/>
    </source>
</evidence>
<evidence type="ECO:0000256" key="1">
    <source>
        <dbReference type="ARBA" id="ARBA00007812"/>
    </source>
</evidence>
<evidence type="ECO:0000313" key="8">
    <source>
        <dbReference type="Proteomes" id="UP000317648"/>
    </source>
</evidence>
<dbReference type="InterPro" id="IPR029061">
    <property type="entry name" value="THDP-binding"/>
</dbReference>
<dbReference type="GO" id="GO:0019752">
    <property type="term" value="P:carboxylic acid metabolic process"/>
    <property type="evidence" value="ECO:0007669"/>
    <property type="project" value="UniProtKB-ARBA"/>
</dbReference>
<evidence type="ECO:0000259" key="5">
    <source>
        <dbReference type="Pfam" id="PF02775"/>
    </source>
</evidence>
<dbReference type="CDD" id="cd07035">
    <property type="entry name" value="TPP_PYR_POX_like"/>
    <property type="match status" value="1"/>
</dbReference>
<protein>
    <submittedName>
        <fullName evidence="7">Benzoylformate decarboxylase</fullName>
        <ecNumber evidence="7">4.1.1.7</ecNumber>
    </submittedName>
</protein>
<keyword evidence="7" id="KW-0456">Lyase</keyword>
<dbReference type="GO" id="GO:0000287">
    <property type="term" value="F:magnesium ion binding"/>
    <property type="evidence" value="ECO:0007669"/>
    <property type="project" value="InterPro"/>
</dbReference>
<organism evidence="7 8">
    <name type="scientific">Lignipirellula cremea</name>
    <dbReference type="NCBI Taxonomy" id="2528010"/>
    <lineage>
        <taxon>Bacteria</taxon>
        <taxon>Pseudomonadati</taxon>
        <taxon>Planctomycetota</taxon>
        <taxon>Planctomycetia</taxon>
        <taxon>Pirellulales</taxon>
        <taxon>Pirellulaceae</taxon>
        <taxon>Lignipirellula</taxon>
    </lineage>
</organism>
<feature type="domain" description="Thiamine pyrophosphate enzyme TPP-binding" evidence="5">
    <location>
        <begin position="427"/>
        <end position="552"/>
    </location>
</feature>
<dbReference type="GO" id="GO:0050660">
    <property type="term" value="F:flavin adenine dinucleotide binding"/>
    <property type="evidence" value="ECO:0007669"/>
    <property type="project" value="TreeGrafter"/>
</dbReference>
<dbReference type="InterPro" id="IPR012000">
    <property type="entry name" value="Thiamin_PyroP_enz_cen_dom"/>
</dbReference>
<keyword evidence="8" id="KW-1185">Reference proteome</keyword>
<accession>A0A518DZ21</accession>
<dbReference type="GO" id="GO:0050695">
    <property type="term" value="F:benzoylformate decarboxylase activity"/>
    <property type="evidence" value="ECO:0007669"/>
    <property type="project" value="UniProtKB-EC"/>
</dbReference>
<evidence type="ECO:0000313" key="7">
    <source>
        <dbReference type="EMBL" id="QDU97086.1"/>
    </source>
</evidence>
<dbReference type="Pfam" id="PF02776">
    <property type="entry name" value="TPP_enzyme_N"/>
    <property type="match status" value="1"/>
</dbReference>
<dbReference type="SUPFAM" id="SSF52467">
    <property type="entry name" value="DHS-like NAD/FAD-binding domain"/>
    <property type="match status" value="1"/>
</dbReference>
<dbReference type="Pfam" id="PF02775">
    <property type="entry name" value="TPP_enzyme_C"/>
    <property type="match status" value="1"/>
</dbReference>
<name>A0A518DZ21_9BACT</name>
<keyword evidence="2 3" id="KW-0786">Thiamine pyrophosphate</keyword>
<reference evidence="7 8" key="1">
    <citation type="submission" date="2019-02" db="EMBL/GenBank/DDBJ databases">
        <title>Deep-cultivation of Planctomycetes and their phenomic and genomic characterization uncovers novel biology.</title>
        <authorList>
            <person name="Wiegand S."/>
            <person name="Jogler M."/>
            <person name="Boedeker C."/>
            <person name="Pinto D."/>
            <person name="Vollmers J."/>
            <person name="Rivas-Marin E."/>
            <person name="Kohn T."/>
            <person name="Peeters S.H."/>
            <person name="Heuer A."/>
            <person name="Rast P."/>
            <person name="Oberbeckmann S."/>
            <person name="Bunk B."/>
            <person name="Jeske O."/>
            <person name="Meyerdierks A."/>
            <person name="Storesund J.E."/>
            <person name="Kallscheuer N."/>
            <person name="Luecker S."/>
            <person name="Lage O.M."/>
            <person name="Pohl T."/>
            <person name="Merkel B.J."/>
            <person name="Hornburger P."/>
            <person name="Mueller R.-W."/>
            <person name="Bruemmer F."/>
            <person name="Labrenz M."/>
            <person name="Spormann A.M."/>
            <person name="Op den Camp H."/>
            <person name="Overmann J."/>
            <person name="Amann R."/>
            <person name="Jetten M.S.M."/>
            <person name="Mascher T."/>
            <person name="Medema M.H."/>
            <person name="Devos D.P."/>
            <person name="Kaster A.-K."/>
            <person name="Ovreas L."/>
            <person name="Rohde M."/>
            <person name="Galperin M.Y."/>
            <person name="Jogler C."/>
        </authorList>
    </citation>
    <scope>NUCLEOTIDE SEQUENCE [LARGE SCALE GENOMIC DNA]</scope>
    <source>
        <strain evidence="7 8">Pla85_3_4</strain>
    </source>
</reference>
<dbReference type="KEGG" id="lcre:Pla8534_49120"/>
<proteinExistence type="inferred from homology"/>
<feature type="domain" description="Thiamine pyrophosphate enzyme central" evidence="4">
    <location>
        <begin position="191"/>
        <end position="330"/>
    </location>
</feature>
<dbReference type="Gene3D" id="3.40.50.970">
    <property type="match status" value="2"/>
</dbReference>
<feature type="domain" description="Thiamine pyrophosphate enzyme N-terminal TPP-binding" evidence="6">
    <location>
        <begin position="6"/>
        <end position="106"/>
    </location>
</feature>
<dbReference type="AlphaFoldDB" id="A0A518DZ21"/>
<dbReference type="CDD" id="cd02002">
    <property type="entry name" value="TPP_BFDC"/>
    <property type="match status" value="1"/>
</dbReference>
<dbReference type="EC" id="4.1.1.7" evidence="7"/>
<comment type="similarity">
    <text evidence="1 3">Belongs to the TPP enzyme family.</text>
</comment>
<dbReference type="InterPro" id="IPR045229">
    <property type="entry name" value="TPP_enz"/>
</dbReference>
<dbReference type="PANTHER" id="PTHR18968:SF133">
    <property type="entry name" value="BENZOYLFORMATE DECARBOXYLASE"/>
    <property type="match status" value="1"/>
</dbReference>
<sequence>MSTSGIAALIELLARFGVRYVFGNPGTTELPLNDALVTDKRLQYILGLHETPVMAMADGYAMASGQLAVVNVHISCGLGNAMGMLYNAFREGTPLLLTAGQQDRRLAFEEPILGGDMVSVAKPWTKWAVEVSRVEDLPAAIRRAVQTALTPPTGPVFLSIPLDVQMEVSELLDLSPITLPDARVRPPLAALERAAQVLAVAQRPVILAGSRVTERNAMAELVRVAEQLGAPVLSESGTTHGRLAFPSNHPLNGQGLPLWSPEVRERLAAYDVALVVGMDLLRQYCYHEPARAIPEHLRLVHIDEDPWQLGKNYPLEVGVIGDTKTSLAELSPLLQRLASPAQQQAAAERCTVLTREHAAARQTLRERVAEQLPARPMTPLTLMATVAEVLPDNVAVIEEAVTTTNTTIERLGALKNTTGYFGHRGWALGWGLGCSIGVQLAWPDRPVLAILGEGASMYGIQGLWTAARYQIPVTFLLCNNAQYQILKIGAQGLGLPQAEQGVYEGLDLVSPEIDFVALAGSLGIQAQRVSEPEELRHVLTEALADPRPRLIDAAISRDTPGRLNYG</sequence>
<dbReference type="PANTHER" id="PTHR18968">
    <property type="entry name" value="THIAMINE PYROPHOSPHATE ENZYMES"/>
    <property type="match status" value="1"/>
</dbReference>